<comment type="domain">
    <text evidence="7">The DHHC domain is required for palmitoyltransferase activity.</text>
</comment>
<dbReference type="OrthoDB" id="302728at2759"/>
<comment type="similarity">
    <text evidence="7">Belongs to the DHHC palmitoyltransferase family.</text>
</comment>
<evidence type="ECO:0000259" key="8">
    <source>
        <dbReference type="Pfam" id="PF01529"/>
    </source>
</evidence>
<evidence type="ECO:0000256" key="1">
    <source>
        <dbReference type="ARBA" id="ARBA00004141"/>
    </source>
</evidence>
<dbReference type="InterPro" id="IPR039859">
    <property type="entry name" value="PFA4/ZDH16/20/ERF2-like"/>
</dbReference>
<dbReference type="InterPro" id="IPR001594">
    <property type="entry name" value="Palmitoyltrfase_DHHC"/>
</dbReference>
<sequence>MLILRLLNVIAPAYFLCIAIVTLVLQLLLFIPNMLKDPSTPLFSPALLHGALLLFLLINVMGNYILVIQNSPEDVGACMSRGAEDGRRAALLANSHFCKLCGRMSLKRDHHCFFTGNCIGRSNVRYFLMFCLYTAFSCFYSLVAGVAYVSSLSAVSFANPLAFLTLLPLSIPRFLSGALLGLEMFVILMLFLWLGIGLACAGFCCHQLLMILRGKARYQVCKGRLPLARSWKENLRHVFGKRWMLGLLLPVRNMDCETQQQKER</sequence>
<keyword evidence="2 7" id="KW-0808">Transferase</keyword>
<dbReference type="KEGG" id="muo:115478204"/>
<dbReference type="GeneID" id="115478204"/>
<keyword evidence="6 7" id="KW-0012">Acyltransferase</keyword>
<dbReference type="GO" id="GO:0019706">
    <property type="term" value="F:protein-cysteine S-palmitoyltransferase activity"/>
    <property type="evidence" value="ECO:0007669"/>
    <property type="project" value="UniProtKB-EC"/>
</dbReference>
<evidence type="ECO:0000256" key="6">
    <source>
        <dbReference type="ARBA" id="ARBA00023315"/>
    </source>
</evidence>
<dbReference type="FunCoup" id="A0A6P7Z248">
    <property type="interactions" value="390"/>
</dbReference>
<name>A0A6P7Z248_9AMPH</name>
<dbReference type="RefSeq" id="XP_030071358.1">
    <property type="nucleotide sequence ID" value="XM_030215498.1"/>
</dbReference>
<feature type="transmembrane region" description="Helical" evidence="7">
    <location>
        <begin position="42"/>
        <end position="66"/>
    </location>
</feature>
<keyword evidence="3 7" id="KW-0812">Transmembrane</keyword>
<evidence type="ECO:0000313" key="10">
    <source>
        <dbReference type="RefSeq" id="XP_030071358.1"/>
    </source>
</evidence>
<dbReference type="EC" id="2.3.1.225" evidence="7"/>
<comment type="catalytic activity">
    <reaction evidence="7">
        <text>L-cysteinyl-[protein] + hexadecanoyl-CoA = S-hexadecanoyl-L-cysteinyl-[protein] + CoA</text>
        <dbReference type="Rhea" id="RHEA:36683"/>
        <dbReference type="Rhea" id="RHEA-COMP:10131"/>
        <dbReference type="Rhea" id="RHEA-COMP:11032"/>
        <dbReference type="ChEBI" id="CHEBI:29950"/>
        <dbReference type="ChEBI" id="CHEBI:57287"/>
        <dbReference type="ChEBI" id="CHEBI:57379"/>
        <dbReference type="ChEBI" id="CHEBI:74151"/>
        <dbReference type="EC" id="2.3.1.225"/>
    </reaction>
</comment>
<feature type="transmembrane region" description="Helical" evidence="7">
    <location>
        <begin position="186"/>
        <end position="209"/>
    </location>
</feature>
<evidence type="ECO:0000256" key="7">
    <source>
        <dbReference type="RuleBase" id="RU079119"/>
    </source>
</evidence>
<dbReference type="PROSITE" id="PS50216">
    <property type="entry name" value="DHHC"/>
    <property type="match status" value="1"/>
</dbReference>
<keyword evidence="4 7" id="KW-1133">Transmembrane helix</keyword>
<feature type="domain" description="Palmitoyltransferase DHHC" evidence="8">
    <location>
        <begin position="93"/>
        <end position="222"/>
    </location>
</feature>
<dbReference type="GO" id="GO:0016020">
    <property type="term" value="C:membrane"/>
    <property type="evidence" value="ECO:0007669"/>
    <property type="project" value="UniProtKB-SubCell"/>
</dbReference>
<keyword evidence="5 7" id="KW-0472">Membrane</keyword>
<dbReference type="Proteomes" id="UP000515156">
    <property type="component" value="Chromosome 9"/>
</dbReference>
<evidence type="ECO:0000256" key="3">
    <source>
        <dbReference type="ARBA" id="ARBA00022692"/>
    </source>
</evidence>
<gene>
    <name evidence="10" type="primary">ZDHHC22</name>
</gene>
<evidence type="ECO:0000256" key="5">
    <source>
        <dbReference type="ARBA" id="ARBA00023136"/>
    </source>
</evidence>
<dbReference type="InParanoid" id="A0A6P7Z248"/>
<comment type="subcellular location">
    <subcellularLocation>
        <location evidence="1">Membrane</location>
        <topology evidence="1">Multi-pass membrane protein</topology>
    </subcellularLocation>
</comment>
<dbReference type="AlphaFoldDB" id="A0A6P7Z248"/>
<organism evidence="9 10">
    <name type="scientific">Microcaecilia unicolor</name>
    <dbReference type="NCBI Taxonomy" id="1415580"/>
    <lineage>
        <taxon>Eukaryota</taxon>
        <taxon>Metazoa</taxon>
        <taxon>Chordata</taxon>
        <taxon>Craniata</taxon>
        <taxon>Vertebrata</taxon>
        <taxon>Euteleostomi</taxon>
        <taxon>Amphibia</taxon>
        <taxon>Gymnophiona</taxon>
        <taxon>Siphonopidae</taxon>
        <taxon>Microcaecilia</taxon>
    </lineage>
</organism>
<feature type="transmembrane region" description="Helical" evidence="7">
    <location>
        <begin position="126"/>
        <end position="149"/>
    </location>
</feature>
<evidence type="ECO:0000313" key="9">
    <source>
        <dbReference type="Proteomes" id="UP000515156"/>
    </source>
</evidence>
<dbReference type="PANTHER" id="PTHR12246">
    <property type="entry name" value="PALMITOYLTRANSFERASE ZDHHC16"/>
    <property type="match status" value="1"/>
</dbReference>
<evidence type="ECO:0000256" key="4">
    <source>
        <dbReference type="ARBA" id="ARBA00022989"/>
    </source>
</evidence>
<evidence type="ECO:0000256" key="2">
    <source>
        <dbReference type="ARBA" id="ARBA00022679"/>
    </source>
</evidence>
<dbReference type="CTD" id="283576"/>
<proteinExistence type="inferred from homology"/>
<feature type="transmembrane region" description="Helical" evidence="7">
    <location>
        <begin position="6"/>
        <end position="30"/>
    </location>
</feature>
<accession>A0A6P7Z248</accession>
<keyword evidence="9" id="KW-1185">Reference proteome</keyword>
<reference evidence="10" key="1">
    <citation type="submission" date="2025-08" db="UniProtKB">
        <authorList>
            <consortium name="RefSeq"/>
        </authorList>
    </citation>
    <scope>IDENTIFICATION</scope>
</reference>
<protein>
    <recommendedName>
        <fullName evidence="7">Palmitoyltransferase</fullName>
        <ecNumber evidence="7">2.3.1.225</ecNumber>
    </recommendedName>
</protein>
<dbReference type="Pfam" id="PF01529">
    <property type="entry name" value="DHHC"/>
    <property type="match status" value="1"/>
</dbReference>